<evidence type="ECO:0000256" key="4">
    <source>
        <dbReference type="ARBA" id="ARBA00022487"/>
    </source>
</evidence>
<feature type="domain" description="Phospholipase/carboxylesterase/thioesterase" evidence="11">
    <location>
        <begin position="311"/>
        <end position="528"/>
    </location>
</feature>
<keyword evidence="6" id="KW-0443">Lipid metabolism</keyword>
<protein>
    <recommendedName>
        <fullName evidence="3">Acyl-protein thioesterase 1</fullName>
        <ecNumber evidence="2">3.1.2.22</ecNumber>
    </recommendedName>
    <alternativeName>
        <fullName evidence="8">Palmitoyl-protein hydrolase</fullName>
    </alternativeName>
</protein>
<evidence type="ECO:0000259" key="11">
    <source>
        <dbReference type="Pfam" id="PF02230"/>
    </source>
</evidence>
<comment type="caution">
    <text evidence="12">The sequence shown here is derived from an EMBL/GenBank/DDBJ whole genome shotgun (WGS) entry which is preliminary data.</text>
</comment>
<proteinExistence type="inferred from homology"/>
<dbReference type="GO" id="GO:0005737">
    <property type="term" value="C:cytoplasm"/>
    <property type="evidence" value="ECO:0007669"/>
    <property type="project" value="TreeGrafter"/>
</dbReference>
<evidence type="ECO:0000256" key="8">
    <source>
        <dbReference type="ARBA" id="ARBA00031195"/>
    </source>
</evidence>
<dbReference type="Proteomes" id="UP000321518">
    <property type="component" value="Unassembled WGS sequence"/>
</dbReference>
<dbReference type="AlphaFoldDB" id="A0A511KJZ5"/>
<evidence type="ECO:0000256" key="6">
    <source>
        <dbReference type="ARBA" id="ARBA00022832"/>
    </source>
</evidence>
<evidence type="ECO:0000256" key="3">
    <source>
        <dbReference type="ARBA" id="ARBA00014923"/>
    </source>
</evidence>
<accession>A0A511KJZ5</accession>
<dbReference type="EMBL" id="BJWK01000012">
    <property type="protein sequence ID" value="GEM10689.1"/>
    <property type="molecule type" value="Genomic_DNA"/>
</dbReference>
<reference evidence="12 13" key="1">
    <citation type="submission" date="2019-07" db="EMBL/GenBank/DDBJ databases">
        <title>Rhodotorula toruloides NBRC10032 genome sequencing.</title>
        <authorList>
            <person name="Shida Y."/>
            <person name="Takaku H."/>
            <person name="Ogasawara W."/>
            <person name="Mori K."/>
        </authorList>
    </citation>
    <scope>NUCLEOTIDE SEQUENCE [LARGE SCALE GENOMIC DNA]</scope>
    <source>
        <strain evidence="12 13">NBRC10032</strain>
    </source>
</reference>
<comment type="function">
    <text evidence="7">Hydrolyzes fatty acids from S-acylated cysteine residues in proteins with a strong preference for palmitoylated G-alpha proteins over other acyl substrates. Mediates the deacylation of G-alpha proteins such as GPA1 in vivo, but has weak or no activity toward palmitoylated Ras proteins. Has weak lysophospholipase activity in vitro; however such activity may not exist in vivo.</text>
</comment>
<evidence type="ECO:0000313" key="13">
    <source>
        <dbReference type="Proteomes" id="UP000321518"/>
    </source>
</evidence>
<feature type="region of interest" description="Disordered" evidence="10">
    <location>
        <begin position="81"/>
        <end position="124"/>
    </location>
</feature>
<comment type="catalytic activity">
    <reaction evidence="9">
        <text>S-hexadecanoyl-L-cysteinyl-[protein] + H2O = L-cysteinyl-[protein] + hexadecanoate + H(+)</text>
        <dbReference type="Rhea" id="RHEA:19233"/>
        <dbReference type="Rhea" id="RHEA-COMP:10131"/>
        <dbReference type="Rhea" id="RHEA-COMP:11032"/>
        <dbReference type="ChEBI" id="CHEBI:7896"/>
        <dbReference type="ChEBI" id="CHEBI:15377"/>
        <dbReference type="ChEBI" id="CHEBI:15378"/>
        <dbReference type="ChEBI" id="CHEBI:29950"/>
        <dbReference type="ChEBI" id="CHEBI:74151"/>
        <dbReference type="EC" id="3.1.2.22"/>
    </reaction>
</comment>
<dbReference type="EC" id="3.1.2.22" evidence="2"/>
<dbReference type="GO" id="GO:0006631">
    <property type="term" value="P:fatty acid metabolic process"/>
    <property type="evidence" value="ECO:0007669"/>
    <property type="project" value="UniProtKB-KW"/>
</dbReference>
<evidence type="ECO:0000313" key="12">
    <source>
        <dbReference type="EMBL" id="GEM10689.1"/>
    </source>
</evidence>
<dbReference type="InterPro" id="IPR003140">
    <property type="entry name" value="PLipase/COase/thioEstase"/>
</dbReference>
<dbReference type="PANTHER" id="PTHR10655">
    <property type="entry name" value="LYSOPHOSPHOLIPASE-RELATED"/>
    <property type="match status" value="1"/>
</dbReference>
<keyword evidence="5" id="KW-0378">Hydrolase</keyword>
<dbReference type="PANTHER" id="PTHR10655:SF17">
    <property type="entry name" value="LYSOPHOSPHOLIPASE-LIKE PROTEIN 1"/>
    <property type="match status" value="1"/>
</dbReference>
<sequence length="535" mass="58477">MATVARAFKATAPAAQRLRRTRDPLTSSSVAQHFTLPSGSHFVVRPPPSVLPPTLPVPPTEAALPHADKFAPTPFASAVHQPRAAASLARGHPSLHAQQPQQANQHLVAPSRPRAPEAGKKLSPQEVQELQALRRSDSNYWTTGVLARKFGISRSTVTMLGFGEGIEAERSAAERRRVVEAAKARREERYGWRKAIAREERQRRKMLWYPSPPLASLSLRLSPPLHTLQPKAIWQAKTAFPLLYSFLRQSRTRQLISLALVVLTLFLVAPHLSSSSSNSILASRFPYTPPSSPTVLPRPHPRNPPPMTSPTVLPSLTTHTATLIFLHGLGDSSAGWVPLAAALRQKKQFGHVKFVLPTAPVQSVTANGGYRMTSWFDIQDLGPAGLRAEDDTGMLSSVRSISSLISSEIDSGIPSHRIVVGGFSQGAVISYLTALTSERRLAGVVALSGFLGMADKVKSMLSDHATSLPIFHGHGDADPVVQYKWGQQTVAQLDELGFKNVEFKTYPRMGHSFCDEEQRDLERFLEKVLPAEPST</sequence>
<evidence type="ECO:0000256" key="10">
    <source>
        <dbReference type="SAM" id="MobiDB-lite"/>
    </source>
</evidence>
<evidence type="ECO:0000256" key="1">
    <source>
        <dbReference type="ARBA" id="ARBA00006499"/>
    </source>
</evidence>
<keyword evidence="4" id="KW-0719">Serine esterase</keyword>
<dbReference type="OrthoDB" id="2418081at2759"/>
<dbReference type="InterPro" id="IPR029058">
    <property type="entry name" value="AB_hydrolase_fold"/>
</dbReference>
<comment type="similarity">
    <text evidence="1">Belongs to the AB hydrolase superfamily. AB hydrolase 2 family.</text>
</comment>
<evidence type="ECO:0000256" key="9">
    <source>
        <dbReference type="ARBA" id="ARBA00047337"/>
    </source>
</evidence>
<name>A0A511KJZ5_RHOTO</name>
<dbReference type="Pfam" id="PF12824">
    <property type="entry name" value="MRP-L20"/>
    <property type="match status" value="1"/>
</dbReference>
<gene>
    <name evidence="12" type="ORF">Rt10032_c12g4706</name>
</gene>
<keyword evidence="6" id="KW-0276">Fatty acid metabolism</keyword>
<feature type="compositionally biased region" description="Polar residues" evidence="10">
    <location>
        <begin position="96"/>
        <end position="105"/>
    </location>
</feature>
<evidence type="ECO:0000256" key="5">
    <source>
        <dbReference type="ARBA" id="ARBA00022801"/>
    </source>
</evidence>
<evidence type="ECO:0000256" key="7">
    <source>
        <dbReference type="ARBA" id="ARBA00029392"/>
    </source>
</evidence>
<dbReference type="SUPFAM" id="SSF53474">
    <property type="entry name" value="alpha/beta-Hydrolases"/>
    <property type="match status" value="1"/>
</dbReference>
<organism evidence="12 13">
    <name type="scientific">Rhodotorula toruloides</name>
    <name type="common">Yeast</name>
    <name type="synonym">Rhodosporidium toruloides</name>
    <dbReference type="NCBI Taxonomy" id="5286"/>
    <lineage>
        <taxon>Eukaryota</taxon>
        <taxon>Fungi</taxon>
        <taxon>Dikarya</taxon>
        <taxon>Basidiomycota</taxon>
        <taxon>Pucciniomycotina</taxon>
        <taxon>Microbotryomycetes</taxon>
        <taxon>Sporidiobolales</taxon>
        <taxon>Sporidiobolaceae</taxon>
        <taxon>Rhodotorula</taxon>
    </lineage>
</organism>
<dbReference type="Pfam" id="PF02230">
    <property type="entry name" value="Abhydrolase_2"/>
    <property type="match status" value="1"/>
</dbReference>
<dbReference type="GO" id="GO:0052689">
    <property type="term" value="F:carboxylic ester hydrolase activity"/>
    <property type="evidence" value="ECO:0007669"/>
    <property type="project" value="UniProtKB-KW"/>
</dbReference>
<dbReference type="Gene3D" id="3.40.50.1820">
    <property type="entry name" value="alpha/beta hydrolase"/>
    <property type="match status" value="1"/>
</dbReference>
<evidence type="ECO:0000256" key="2">
    <source>
        <dbReference type="ARBA" id="ARBA00012423"/>
    </source>
</evidence>
<dbReference type="GO" id="GO:0008474">
    <property type="term" value="F:palmitoyl-(protein) hydrolase activity"/>
    <property type="evidence" value="ECO:0007669"/>
    <property type="project" value="UniProtKB-EC"/>
</dbReference>
<dbReference type="InterPro" id="IPR050565">
    <property type="entry name" value="LYPA1-2/EST-like"/>
</dbReference>